<comment type="caution">
    <text evidence="1">The sequence shown here is derived from an EMBL/GenBank/DDBJ whole genome shotgun (WGS) entry which is preliminary data.</text>
</comment>
<evidence type="ECO:0000313" key="1">
    <source>
        <dbReference type="EMBL" id="KAH8008294.1"/>
    </source>
</evidence>
<gene>
    <name evidence="1" type="ORF">K3G42_028793</name>
</gene>
<evidence type="ECO:0000313" key="2">
    <source>
        <dbReference type="Proteomes" id="UP000827872"/>
    </source>
</evidence>
<name>A0ACB8FTA0_9SAUR</name>
<sequence>MPGRQVRSNLACCATSGCNDQLTLSVPSTSSWKNGMYCPACENQNSSLCEGQTDTPCTGAEESCISLEGVSIGNSNHNFSMRGCATPSACTMKENDLMSFGGFCLQCEYCRSNSNSCNGVPQTCSEDETACIILTMELRKGTEVTVATYKGCTRPSYCAASPMSIRVPSYHQRRANKCCRNDLCNSGAVELPPLRLNLNRRQCPGCLSSDPKCLPTEIINCRGWEVFCVFYEVRTDDGGTVTSVSKGGCGNKEACMHEPNIIGIPGLFLETVRKTECTHAPMLRLN</sequence>
<organism evidence="1 2">
    <name type="scientific">Sphaerodactylus townsendi</name>
    <dbReference type="NCBI Taxonomy" id="933632"/>
    <lineage>
        <taxon>Eukaryota</taxon>
        <taxon>Metazoa</taxon>
        <taxon>Chordata</taxon>
        <taxon>Craniata</taxon>
        <taxon>Vertebrata</taxon>
        <taxon>Euteleostomi</taxon>
        <taxon>Lepidosauria</taxon>
        <taxon>Squamata</taxon>
        <taxon>Bifurcata</taxon>
        <taxon>Gekkota</taxon>
        <taxon>Sphaerodactylidae</taxon>
        <taxon>Sphaerodactylus</taxon>
    </lineage>
</organism>
<accession>A0ACB8FTA0</accession>
<dbReference type="Proteomes" id="UP000827872">
    <property type="component" value="Linkage Group LG06"/>
</dbReference>
<protein>
    <submittedName>
        <fullName evidence="1">Uncharacterized protein</fullName>
    </submittedName>
</protein>
<proteinExistence type="predicted"/>
<reference evidence="1" key="1">
    <citation type="submission" date="2021-08" db="EMBL/GenBank/DDBJ databases">
        <title>The first chromosome-level gecko genome reveals the dynamic sex chromosomes of Neotropical dwarf geckos (Sphaerodactylidae: Sphaerodactylus).</title>
        <authorList>
            <person name="Pinto B.J."/>
            <person name="Keating S.E."/>
            <person name="Gamble T."/>
        </authorList>
    </citation>
    <scope>NUCLEOTIDE SEQUENCE</scope>
    <source>
        <strain evidence="1">TG3544</strain>
    </source>
</reference>
<keyword evidence="2" id="KW-1185">Reference proteome</keyword>
<dbReference type="EMBL" id="CM037619">
    <property type="protein sequence ID" value="KAH8008294.1"/>
    <property type="molecule type" value="Genomic_DNA"/>
</dbReference>